<sequence>MPWTVADRLAAPAAVLPAPHLVVPAGTDLFAAARAWYDGARWLLSPDDAHAAALPVVATGARFRGARTETPLVVARLELAAGVVVDGPLTPGGPAAAVAVAHAGLRPDVDTYRLPDDPTAAAWATAAARHVGGVVVIGGQVLVPRPHDALVRLTAYAPNPAGLADVASLLRTALPSARPVRTTAATTDAADALRHDLDYDGAVVVRTGEADAVMPPALRAVDWRRVGPHTCTVTWLSPNPDDDPGSLDLMSLRRAAPWLVRAARALRDGLGGTLLDADGFVADDATLGALAAAR</sequence>
<reference evidence="2" key="1">
    <citation type="journal article" date="2019" name="Int. J. Syst. Evol. Microbiol.">
        <title>The Global Catalogue of Microorganisms (GCM) 10K type strain sequencing project: providing services to taxonomists for standard genome sequencing and annotation.</title>
        <authorList>
            <consortium name="The Broad Institute Genomics Platform"/>
            <consortium name="The Broad Institute Genome Sequencing Center for Infectious Disease"/>
            <person name="Wu L."/>
            <person name="Ma J."/>
        </authorList>
    </citation>
    <scope>NUCLEOTIDE SEQUENCE [LARGE SCALE GENOMIC DNA]</scope>
    <source>
        <strain evidence="2">NBRC 106348</strain>
    </source>
</reference>
<evidence type="ECO:0000313" key="1">
    <source>
        <dbReference type="EMBL" id="GMA26227.1"/>
    </source>
</evidence>
<dbReference type="Proteomes" id="UP001157091">
    <property type="component" value="Unassembled WGS sequence"/>
</dbReference>
<proteinExistence type="predicted"/>
<comment type="caution">
    <text evidence="1">The sequence shown here is derived from an EMBL/GenBank/DDBJ whole genome shotgun (WGS) entry which is preliminary data.</text>
</comment>
<keyword evidence="2" id="KW-1185">Reference proteome</keyword>
<accession>A0ABQ6I712</accession>
<protein>
    <submittedName>
        <fullName evidence="1">Uncharacterized protein</fullName>
    </submittedName>
</protein>
<evidence type="ECO:0000313" key="2">
    <source>
        <dbReference type="Proteomes" id="UP001157091"/>
    </source>
</evidence>
<organism evidence="1 2">
    <name type="scientific">Luteimicrobium album</name>
    <dbReference type="NCBI Taxonomy" id="1054550"/>
    <lineage>
        <taxon>Bacteria</taxon>
        <taxon>Bacillati</taxon>
        <taxon>Actinomycetota</taxon>
        <taxon>Actinomycetes</taxon>
        <taxon>Micrococcales</taxon>
        <taxon>Luteimicrobium</taxon>
    </lineage>
</organism>
<dbReference type="EMBL" id="BSUK01000001">
    <property type="protein sequence ID" value="GMA26227.1"/>
    <property type="molecule type" value="Genomic_DNA"/>
</dbReference>
<name>A0ABQ6I712_9MICO</name>
<gene>
    <name evidence="1" type="ORF">GCM10025864_39860</name>
</gene>